<dbReference type="GO" id="GO:0033615">
    <property type="term" value="P:mitochondrial proton-transporting ATP synthase complex assembly"/>
    <property type="evidence" value="ECO:0007669"/>
    <property type="project" value="TreeGrafter"/>
</dbReference>
<keyword evidence="4" id="KW-0496">Mitochondrion</keyword>
<name>A0A0L8IBF9_OCTBM</name>
<dbReference type="KEGG" id="obi:106876012"/>
<dbReference type="PANTHER" id="PTHR13126">
    <property type="entry name" value="CHAPERONE ATP11"/>
    <property type="match status" value="1"/>
</dbReference>
<dbReference type="GO" id="GO:0005739">
    <property type="term" value="C:mitochondrion"/>
    <property type="evidence" value="ECO:0007669"/>
    <property type="project" value="UniProtKB-SubCell"/>
</dbReference>
<comment type="similarity">
    <text evidence="2">Belongs to the ATP11 family.</text>
</comment>
<evidence type="ECO:0000256" key="1">
    <source>
        <dbReference type="ARBA" id="ARBA00004173"/>
    </source>
</evidence>
<proteinExistence type="inferred from homology"/>
<dbReference type="STRING" id="37653.A0A0L8IBF9"/>
<evidence type="ECO:0008006" key="6">
    <source>
        <dbReference type="Google" id="ProtNLM"/>
    </source>
</evidence>
<gene>
    <name evidence="5" type="ORF">OCBIM_22022959mg</name>
</gene>
<sequence length="305" mass="35672">MLQLLHRGRQCLHQAAVVCNSCNLLPTFTALPFTRTQRNFQTDSVYLQKNKPEPEIDLQKNPYYEKYTEKLKALQETDPEIYSKKLEELKESLKPKAAPVVNPKTKEKVQKKPTEKKTVPKLVLNDIVKLELLRQETPENIEKIWMQFHSVKDCVYGVIKEMDYDEVMSKAKLCPSFVYPLPRQDGYEFFYQQFSGSEVYFTPVALFQKHKENAPPCVTMQHFTELKKEKGLVLMSGDYDTKILDKTNALNLARQLTLFYGRNAAERFTLVRIFNYMPQKFNYNDLITEYKGCKKFLESSIIECS</sequence>
<comment type="subcellular location">
    <subcellularLocation>
        <location evidence="1">Mitochondrion</location>
    </subcellularLocation>
</comment>
<dbReference type="OrthoDB" id="16535at2759"/>
<evidence type="ECO:0000256" key="4">
    <source>
        <dbReference type="ARBA" id="ARBA00023128"/>
    </source>
</evidence>
<organism evidence="5">
    <name type="scientific">Octopus bimaculoides</name>
    <name type="common">California two-spotted octopus</name>
    <dbReference type="NCBI Taxonomy" id="37653"/>
    <lineage>
        <taxon>Eukaryota</taxon>
        <taxon>Metazoa</taxon>
        <taxon>Spiralia</taxon>
        <taxon>Lophotrochozoa</taxon>
        <taxon>Mollusca</taxon>
        <taxon>Cephalopoda</taxon>
        <taxon>Coleoidea</taxon>
        <taxon>Octopodiformes</taxon>
        <taxon>Octopoda</taxon>
        <taxon>Incirrata</taxon>
        <taxon>Octopodidae</taxon>
        <taxon>Octopus</taxon>
    </lineage>
</organism>
<evidence type="ECO:0000256" key="3">
    <source>
        <dbReference type="ARBA" id="ARBA00022946"/>
    </source>
</evidence>
<dbReference type="Pfam" id="PF06644">
    <property type="entry name" value="ATP11"/>
    <property type="match status" value="1"/>
</dbReference>
<dbReference type="PANTHER" id="PTHR13126:SF0">
    <property type="entry name" value="ATP SYNTHASE MITOCHONDRIAL F1 COMPLEX ASSEMBLY FACTOR 1"/>
    <property type="match status" value="1"/>
</dbReference>
<dbReference type="AlphaFoldDB" id="A0A0L8IBF9"/>
<evidence type="ECO:0000313" key="5">
    <source>
        <dbReference type="EMBL" id="KOF98777.1"/>
    </source>
</evidence>
<protein>
    <recommendedName>
        <fullName evidence="6">ATP synthase mitochondrial F1 complex assembly factor 1</fullName>
    </recommendedName>
</protein>
<accession>A0A0L8IBF9</accession>
<dbReference type="EMBL" id="KQ416079">
    <property type="protein sequence ID" value="KOF98777.1"/>
    <property type="molecule type" value="Genomic_DNA"/>
</dbReference>
<evidence type="ECO:0000256" key="2">
    <source>
        <dbReference type="ARBA" id="ARBA00009116"/>
    </source>
</evidence>
<reference evidence="5" key="1">
    <citation type="submission" date="2015-07" db="EMBL/GenBank/DDBJ databases">
        <title>MeaNS - Measles Nucleotide Surveillance Program.</title>
        <authorList>
            <person name="Tran T."/>
            <person name="Druce J."/>
        </authorList>
    </citation>
    <scope>NUCLEOTIDE SEQUENCE</scope>
    <source>
        <strain evidence="5">UCB-OBI-ISO-001</strain>
        <tissue evidence="5">Gonad</tissue>
    </source>
</reference>
<dbReference type="InterPro" id="IPR010591">
    <property type="entry name" value="ATP11"/>
</dbReference>
<dbReference type="OMA" id="MFYYKTD"/>
<keyword evidence="3" id="KW-0809">Transit peptide</keyword>